<dbReference type="GO" id="GO:0022900">
    <property type="term" value="P:electron transport chain"/>
    <property type="evidence" value="ECO:0007669"/>
    <property type="project" value="InterPro"/>
</dbReference>
<feature type="transmembrane region" description="Helical" evidence="11">
    <location>
        <begin position="7"/>
        <end position="25"/>
    </location>
</feature>
<comment type="catalytic activity">
    <reaction evidence="9 10">
        <text>4 Fe(II)-[cytochrome c] + O2 + 8 H(+)(in) = 4 Fe(III)-[cytochrome c] + 2 H2O + 4 H(+)(out)</text>
        <dbReference type="Rhea" id="RHEA:11436"/>
        <dbReference type="Rhea" id="RHEA-COMP:10350"/>
        <dbReference type="Rhea" id="RHEA-COMP:14399"/>
        <dbReference type="ChEBI" id="CHEBI:15377"/>
        <dbReference type="ChEBI" id="CHEBI:15378"/>
        <dbReference type="ChEBI" id="CHEBI:15379"/>
        <dbReference type="ChEBI" id="CHEBI:29033"/>
        <dbReference type="ChEBI" id="CHEBI:29034"/>
        <dbReference type="EC" id="7.1.1.9"/>
    </reaction>
</comment>
<dbReference type="AlphaFoldDB" id="A0A7J5BZP0"/>
<gene>
    <name evidence="12" type="ORF">F8O01_04155</name>
</gene>
<evidence type="ECO:0000256" key="5">
    <source>
        <dbReference type="ARBA" id="ARBA00022692"/>
    </source>
</evidence>
<dbReference type="EMBL" id="WBJZ01000004">
    <property type="protein sequence ID" value="KAB1660125.1"/>
    <property type="molecule type" value="Genomic_DNA"/>
</dbReference>
<feature type="transmembrane region" description="Helical" evidence="11">
    <location>
        <begin position="116"/>
        <end position="134"/>
    </location>
</feature>
<name>A0A7J5BZP0_9MICO</name>
<evidence type="ECO:0000256" key="8">
    <source>
        <dbReference type="ARBA" id="ARBA00023136"/>
    </source>
</evidence>
<evidence type="ECO:0000256" key="2">
    <source>
        <dbReference type="ARBA" id="ARBA00004651"/>
    </source>
</evidence>
<evidence type="ECO:0000256" key="7">
    <source>
        <dbReference type="ARBA" id="ARBA00022989"/>
    </source>
</evidence>
<comment type="subunit">
    <text evidence="10">Associates with subunits I, II and III to form cytochrome c oxidase.</text>
</comment>
<evidence type="ECO:0000256" key="10">
    <source>
        <dbReference type="PIRNR" id="PIRNR017385"/>
    </source>
</evidence>
<reference evidence="12 13" key="1">
    <citation type="submission" date="2019-09" db="EMBL/GenBank/DDBJ databases">
        <title>Phylogeny of genus Pseudoclavibacter and closely related genus.</title>
        <authorList>
            <person name="Li Y."/>
        </authorList>
    </citation>
    <scope>NUCLEOTIDE SEQUENCE [LARGE SCALE GENOMIC DNA]</scope>
    <source>
        <strain evidence="12 13">DSM 23821</strain>
    </source>
</reference>
<feature type="transmembrane region" description="Helical" evidence="11">
    <location>
        <begin position="92"/>
        <end position="110"/>
    </location>
</feature>
<evidence type="ECO:0000313" key="12">
    <source>
        <dbReference type="EMBL" id="KAB1660125.1"/>
    </source>
</evidence>
<dbReference type="OrthoDB" id="5244617at2"/>
<dbReference type="RefSeq" id="WP_158039621.1">
    <property type="nucleotide sequence ID" value="NZ_JACCFV010000001.1"/>
</dbReference>
<evidence type="ECO:0000256" key="1">
    <source>
        <dbReference type="ARBA" id="ARBA00002536"/>
    </source>
</evidence>
<evidence type="ECO:0000256" key="3">
    <source>
        <dbReference type="ARBA" id="ARBA00006870"/>
    </source>
</evidence>
<evidence type="ECO:0000256" key="11">
    <source>
        <dbReference type="SAM" id="Phobius"/>
    </source>
</evidence>
<dbReference type="GO" id="GO:0005886">
    <property type="term" value="C:plasma membrane"/>
    <property type="evidence" value="ECO:0007669"/>
    <property type="project" value="UniProtKB-SubCell"/>
</dbReference>
<keyword evidence="8 10" id="KW-0472">Membrane</keyword>
<evidence type="ECO:0000256" key="9">
    <source>
        <dbReference type="ARBA" id="ARBA00047816"/>
    </source>
</evidence>
<proteinExistence type="inferred from homology"/>
<keyword evidence="7 11" id="KW-1133">Transmembrane helix</keyword>
<dbReference type="InterPro" id="IPR021050">
    <property type="entry name" value="Cyt_c_oxidase_su4_actinobac"/>
</dbReference>
<sequence>MKTISHLLWILSGFYVVVAVVYTLWTLKDDGFNPEWVGVVTLFLSAAFTAFVAFYLGVENKPFKLRILPEDRLDGEIDEADYELGHFSPWSWWPIVLAASICVVLIGAAVGWWITFFAAPILVVALFGWVFEYYRGVFKH</sequence>
<feature type="transmembrane region" description="Helical" evidence="11">
    <location>
        <begin position="37"/>
        <end position="58"/>
    </location>
</feature>
<dbReference type="GO" id="GO:0004129">
    <property type="term" value="F:cytochrome-c oxidase activity"/>
    <property type="evidence" value="ECO:0007669"/>
    <property type="project" value="UniProtKB-EC"/>
</dbReference>
<dbReference type="PIRSF" id="PIRSF017385">
    <property type="entry name" value="CtaF"/>
    <property type="match status" value="1"/>
</dbReference>
<dbReference type="EC" id="7.1.1.9" evidence="10"/>
<keyword evidence="4 10" id="KW-1003">Cell membrane</keyword>
<organism evidence="12 13">
    <name type="scientific">Pseudoclavibacter chungangensis</name>
    <dbReference type="NCBI Taxonomy" id="587635"/>
    <lineage>
        <taxon>Bacteria</taxon>
        <taxon>Bacillati</taxon>
        <taxon>Actinomycetota</taxon>
        <taxon>Actinomycetes</taxon>
        <taxon>Micrococcales</taxon>
        <taxon>Microbacteriaceae</taxon>
        <taxon>Pseudoclavibacter</taxon>
    </lineage>
</organism>
<keyword evidence="6 10" id="KW-1278">Translocase</keyword>
<comment type="similarity">
    <text evidence="3 10">Belongs to the cytochrome c oxidase bacterial subunit CtaF family.</text>
</comment>
<dbReference type="Pfam" id="PF12270">
    <property type="entry name" value="Cyt_c_ox_IV"/>
    <property type="match status" value="1"/>
</dbReference>
<evidence type="ECO:0000256" key="4">
    <source>
        <dbReference type="ARBA" id="ARBA00022475"/>
    </source>
</evidence>
<protein>
    <recommendedName>
        <fullName evidence="10">Cytochrome c oxidase polypeptide 4</fullName>
        <ecNumber evidence="10">7.1.1.9</ecNumber>
    </recommendedName>
    <alternativeName>
        <fullName evidence="10">Cytochrome aa3 subunit 4</fullName>
    </alternativeName>
    <alternativeName>
        <fullName evidence="10">Cytochrome c oxidase polypeptide IV</fullName>
    </alternativeName>
</protein>
<evidence type="ECO:0000313" key="13">
    <source>
        <dbReference type="Proteomes" id="UP000467240"/>
    </source>
</evidence>
<comment type="caution">
    <text evidence="12">The sequence shown here is derived from an EMBL/GenBank/DDBJ whole genome shotgun (WGS) entry which is preliminary data.</text>
</comment>
<evidence type="ECO:0000256" key="6">
    <source>
        <dbReference type="ARBA" id="ARBA00022967"/>
    </source>
</evidence>
<accession>A0A7J5BZP0</accession>
<dbReference type="Proteomes" id="UP000467240">
    <property type="component" value="Unassembled WGS sequence"/>
</dbReference>
<keyword evidence="5 11" id="KW-0812">Transmembrane</keyword>
<comment type="function">
    <text evidence="1 10">Part of cytochrome c oxidase, its function is unknown.</text>
</comment>
<comment type="subcellular location">
    <subcellularLocation>
        <location evidence="2">Cell membrane</location>
        <topology evidence="2">Multi-pass membrane protein</topology>
    </subcellularLocation>
</comment>
<keyword evidence="13" id="KW-1185">Reference proteome</keyword>